<accession>F0SNA6</accession>
<evidence type="ECO:0000313" key="2">
    <source>
        <dbReference type="EMBL" id="ADY62149.1"/>
    </source>
</evidence>
<dbReference type="RefSeq" id="WP_013630853.1">
    <property type="nucleotide sequence ID" value="NC_015174.1"/>
</dbReference>
<feature type="compositionally biased region" description="Polar residues" evidence="1">
    <location>
        <begin position="710"/>
        <end position="724"/>
    </location>
</feature>
<dbReference type="Proteomes" id="UP000006860">
    <property type="component" value="Chromosome"/>
</dbReference>
<dbReference type="KEGG" id="pbs:Plabr_4578"/>
<organism evidence="2 3">
    <name type="scientific">Rubinisphaera brasiliensis (strain ATCC 49424 / DSM 5305 / JCM 21570 / IAM 15109 / NBRC 103401 / IFAM 1448)</name>
    <name type="common">Planctomyces brasiliensis</name>
    <dbReference type="NCBI Taxonomy" id="756272"/>
    <lineage>
        <taxon>Bacteria</taxon>
        <taxon>Pseudomonadati</taxon>
        <taxon>Planctomycetota</taxon>
        <taxon>Planctomycetia</taxon>
        <taxon>Planctomycetales</taxon>
        <taxon>Planctomycetaceae</taxon>
        <taxon>Rubinisphaera</taxon>
    </lineage>
</organism>
<feature type="region of interest" description="Disordered" evidence="1">
    <location>
        <begin position="706"/>
        <end position="729"/>
    </location>
</feature>
<sequence>MRLQLPWRPECAPSDSFAPGKSQSLVTYGRIGLLSLTFAVVGSSGCANFYEKQALTKFHADLDEGKVTAMREQSTDHFSKMALRHEESDEALEQLRIPSGKFKVLDVEDVSKTERKVTLGFGEDNRRKILYRLVKDEETRKWKVDDIFLRQRVNDKTIAMAVTEQMDVLLSAREFYEAWSSNEREQVLAASDPELAKGLSELPPRVLANLVEQMVGKSDRNGSFRPEAHISGDEAVVRLNRSHGTLVMSMEQDPSGWSVKDLALEARKDETSMKSLVRSVAITNQAFRFLSAWDSENKPALKEVTEQRFFDAGLAPANLADFKLPSPLEIDSKVDVTLLENHADVVVHDPDRTVRLTLSEMDENSENYQVSDVAIYDMTSQRTLSLSSALTARPIADLFLQALTQRDEQMLRYSSTIDLQKQAWSRMSPQTLTVVPFPMEGLEQAKLEGTTFSGDLTHVKYQAGGNLLTVVLHDNNGRVLVDDVLITSAEADQEKATAESLKHYLSAVGPVYELASQIHHNQPDGTVRLVTDDFYDRVFSLSDSVPQASYTILDYISSGKPKLKTSNTEQAGEDATMQASLIQPNQPSVARYQPKSGDLFVEFTTRKGVMKLALLEEDGLLRVDDALVTTTGNPVAERLKQTMRMELATRRTENMIRTVAAQSSEQPLPGVSIPGMTHSTGSLPDEAGQVSIDEQTALKNALYEKYGNTPDRQVQPTAGATPQTARKPIDIDEAMPAQTTPGAPRAVASPQRLQTNEHLLLQPIPID</sequence>
<gene>
    <name evidence="2" type="ordered locus">Plabr_4578</name>
</gene>
<dbReference type="EMBL" id="CP002546">
    <property type="protein sequence ID" value="ADY62149.1"/>
    <property type="molecule type" value="Genomic_DNA"/>
</dbReference>
<dbReference type="AlphaFoldDB" id="F0SNA6"/>
<evidence type="ECO:0000313" key="3">
    <source>
        <dbReference type="Proteomes" id="UP000006860"/>
    </source>
</evidence>
<protein>
    <submittedName>
        <fullName evidence="2">Uncharacterized protein</fullName>
    </submittedName>
</protein>
<evidence type="ECO:0000256" key="1">
    <source>
        <dbReference type="SAM" id="MobiDB-lite"/>
    </source>
</evidence>
<dbReference type="HOGENOM" id="CLU_364041_0_0_0"/>
<keyword evidence="3" id="KW-1185">Reference proteome</keyword>
<name>F0SNA6_RUBBR</name>
<reference evidence="3" key="1">
    <citation type="submission" date="2011-02" db="EMBL/GenBank/DDBJ databases">
        <title>The complete genome of Planctomyces brasiliensis DSM 5305.</title>
        <authorList>
            <person name="Lucas S."/>
            <person name="Copeland A."/>
            <person name="Lapidus A."/>
            <person name="Bruce D."/>
            <person name="Goodwin L."/>
            <person name="Pitluck S."/>
            <person name="Kyrpides N."/>
            <person name="Mavromatis K."/>
            <person name="Pagani I."/>
            <person name="Ivanova N."/>
            <person name="Ovchinnikova G."/>
            <person name="Lu M."/>
            <person name="Detter J.C."/>
            <person name="Han C."/>
            <person name="Land M."/>
            <person name="Hauser L."/>
            <person name="Markowitz V."/>
            <person name="Cheng J.-F."/>
            <person name="Hugenholtz P."/>
            <person name="Woyke T."/>
            <person name="Wu D."/>
            <person name="Tindall B."/>
            <person name="Pomrenke H.G."/>
            <person name="Brambilla E."/>
            <person name="Klenk H.-P."/>
            <person name="Eisen J.A."/>
        </authorList>
    </citation>
    <scope>NUCLEOTIDE SEQUENCE [LARGE SCALE GENOMIC DNA]</scope>
    <source>
        <strain evidence="3">ATCC 49424 / DSM 5305 / JCM 21570 / NBRC 103401 / IFAM 1448</strain>
    </source>
</reference>
<dbReference type="OrthoDB" id="212759at2"/>
<proteinExistence type="predicted"/>